<comment type="caution">
    <text evidence="2">The sequence shown here is derived from an EMBL/GenBank/DDBJ whole genome shotgun (WGS) entry which is preliminary data.</text>
</comment>
<reference evidence="2 3" key="1">
    <citation type="submission" date="2021-03" db="EMBL/GenBank/DDBJ databases">
        <title>Sequencing the genomes of 1000 actinobacteria strains.</title>
        <authorList>
            <person name="Klenk H.-P."/>
        </authorList>
    </citation>
    <scope>NUCLEOTIDE SEQUENCE [LARGE SCALE GENOMIC DNA]</scope>
    <source>
        <strain evidence="2 3">DSM 41480</strain>
    </source>
</reference>
<evidence type="ECO:0000313" key="3">
    <source>
        <dbReference type="Proteomes" id="UP001519291"/>
    </source>
</evidence>
<sequence>MNTDAGRLLAGRTALVTGGSRGIGAATARALGRAGASVAVNYLRNEQAARDVVRDIEQENAKAVAVQGDVCDPDAAAELVWQATELLGDIDILVCNAIGGGPVFRGTALDSGFEIQSRVDGQLRATLNVCRLVGAAMRQRRGGSIVFVGSSESRSGAPEVADIAVAKAAQDALMRVLAAELGPDGVRVNTVAPGLVPTDGSAPTRRLPAVAAIEAVTPLRRIAQAEDVADAIVALSSDLCRHITGAHLPVDGGQIMH</sequence>
<dbReference type="InterPro" id="IPR036291">
    <property type="entry name" value="NAD(P)-bd_dom_sf"/>
</dbReference>
<keyword evidence="2" id="KW-0560">Oxidoreductase</keyword>
<name>A0ABS4Y6G4_9ACTN</name>
<proteinExistence type="inferred from homology"/>
<evidence type="ECO:0000313" key="2">
    <source>
        <dbReference type="EMBL" id="MBP2404316.1"/>
    </source>
</evidence>
<protein>
    <submittedName>
        <fullName evidence="2">3-oxoacyl-[acyl-carrier protein] reductase</fullName>
        <ecNumber evidence="2">1.1.1.100</ecNumber>
    </submittedName>
</protein>
<dbReference type="GeneID" id="91570660"/>
<dbReference type="GO" id="GO:0004316">
    <property type="term" value="F:3-oxoacyl-[acyl-carrier-protein] reductase (NADPH) activity"/>
    <property type="evidence" value="ECO:0007669"/>
    <property type="project" value="UniProtKB-EC"/>
</dbReference>
<gene>
    <name evidence="2" type="ORF">JO379_003785</name>
</gene>
<dbReference type="PANTHER" id="PTHR42879">
    <property type="entry name" value="3-OXOACYL-(ACYL-CARRIER-PROTEIN) REDUCTASE"/>
    <property type="match status" value="1"/>
</dbReference>
<organism evidence="2 3">
    <name type="scientific">Streptomyces syringium</name>
    <dbReference type="NCBI Taxonomy" id="76729"/>
    <lineage>
        <taxon>Bacteria</taxon>
        <taxon>Bacillati</taxon>
        <taxon>Actinomycetota</taxon>
        <taxon>Actinomycetes</taxon>
        <taxon>Kitasatosporales</taxon>
        <taxon>Streptomycetaceae</taxon>
        <taxon>Streptomyces</taxon>
    </lineage>
</organism>
<dbReference type="RefSeq" id="WP_209516017.1">
    <property type="nucleotide sequence ID" value="NZ_JAGIOH010000001.1"/>
</dbReference>
<evidence type="ECO:0000256" key="1">
    <source>
        <dbReference type="ARBA" id="ARBA00006484"/>
    </source>
</evidence>
<dbReference type="Gene3D" id="3.40.50.720">
    <property type="entry name" value="NAD(P)-binding Rossmann-like Domain"/>
    <property type="match status" value="1"/>
</dbReference>
<dbReference type="PRINTS" id="PR00081">
    <property type="entry name" value="GDHRDH"/>
</dbReference>
<dbReference type="PANTHER" id="PTHR42879:SF2">
    <property type="entry name" value="3-OXOACYL-[ACYL-CARRIER-PROTEIN] REDUCTASE FABG"/>
    <property type="match status" value="1"/>
</dbReference>
<accession>A0ABS4Y6G4</accession>
<dbReference type="EC" id="1.1.1.100" evidence="2"/>
<dbReference type="SUPFAM" id="SSF51735">
    <property type="entry name" value="NAD(P)-binding Rossmann-fold domains"/>
    <property type="match status" value="1"/>
</dbReference>
<dbReference type="EMBL" id="JAGIOH010000001">
    <property type="protein sequence ID" value="MBP2404316.1"/>
    <property type="molecule type" value="Genomic_DNA"/>
</dbReference>
<dbReference type="InterPro" id="IPR050259">
    <property type="entry name" value="SDR"/>
</dbReference>
<dbReference type="Pfam" id="PF13561">
    <property type="entry name" value="adh_short_C2"/>
    <property type="match status" value="1"/>
</dbReference>
<comment type="similarity">
    <text evidence="1">Belongs to the short-chain dehydrogenases/reductases (SDR) family.</text>
</comment>
<keyword evidence="3" id="KW-1185">Reference proteome</keyword>
<dbReference type="Proteomes" id="UP001519291">
    <property type="component" value="Unassembled WGS sequence"/>
</dbReference>
<dbReference type="CDD" id="cd05233">
    <property type="entry name" value="SDR_c"/>
    <property type="match status" value="1"/>
</dbReference>
<dbReference type="InterPro" id="IPR002347">
    <property type="entry name" value="SDR_fam"/>
</dbReference>